<name>A0A0C9W457_SPHS4</name>
<dbReference type="Proteomes" id="UP000054279">
    <property type="component" value="Unassembled WGS sequence"/>
</dbReference>
<reference evidence="1 2" key="1">
    <citation type="submission" date="2014-06" db="EMBL/GenBank/DDBJ databases">
        <title>Evolutionary Origins and Diversification of the Mycorrhizal Mutualists.</title>
        <authorList>
            <consortium name="DOE Joint Genome Institute"/>
            <consortium name="Mycorrhizal Genomics Consortium"/>
            <person name="Kohler A."/>
            <person name="Kuo A."/>
            <person name="Nagy L.G."/>
            <person name="Floudas D."/>
            <person name="Copeland A."/>
            <person name="Barry K.W."/>
            <person name="Cichocki N."/>
            <person name="Veneault-Fourrey C."/>
            <person name="LaButti K."/>
            <person name="Lindquist E.A."/>
            <person name="Lipzen A."/>
            <person name="Lundell T."/>
            <person name="Morin E."/>
            <person name="Murat C."/>
            <person name="Riley R."/>
            <person name="Ohm R."/>
            <person name="Sun H."/>
            <person name="Tunlid A."/>
            <person name="Henrissat B."/>
            <person name="Grigoriev I.V."/>
            <person name="Hibbett D.S."/>
            <person name="Martin F."/>
        </authorList>
    </citation>
    <scope>NUCLEOTIDE SEQUENCE [LARGE SCALE GENOMIC DNA]</scope>
    <source>
        <strain evidence="1 2">SS14</strain>
    </source>
</reference>
<keyword evidence="2" id="KW-1185">Reference proteome</keyword>
<organism evidence="1 2">
    <name type="scientific">Sphaerobolus stellatus (strain SS14)</name>
    <dbReference type="NCBI Taxonomy" id="990650"/>
    <lineage>
        <taxon>Eukaryota</taxon>
        <taxon>Fungi</taxon>
        <taxon>Dikarya</taxon>
        <taxon>Basidiomycota</taxon>
        <taxon>Agaricomycotina</taxon>
        <taxon>Agaricomycetes</taxon>
        <taxon>Phallomycetidae</taxon>
        <taxon>Geastrales</taxon>
        <taxon>Sphaerobolaceae</taxon>
        <taxon>Sphaerobolus</taxon>
    </lineage>
</organism>
<dbReference type="OrthoDB" id="3045945at2759"/>
<feature type="non-terminal residue" evidence="1">
    <location>
        <position position="143"/>
    </location>
</feature>
<proteinExistence type="predicted"/>
<dbReference type="HOGENOM" id="CLU_1810883_0_0_1"/>
<accession>A0A0C9W457</accession>
<dbReference type="Pfam" id="PF14223">
    <property type="entry name" value="Retrotran_gag_2"/>
    <property type="match status" value="1"/>
</dbReference>
<sequence length="143" mass="15821">TTAQSLFNAIVKIFEKTNIGVTAFYTFISMMNIQWDGELPISKHISAISAANVRLISMKKGFDDETLAFLLLHSLPKNTTWENFTASVLGSLPDGDVLSFRTVSNRLTAKDVRHHSNVGIESEAALKSADKWCTHHNSTSHNT</sequence>
<evidence type="ECO:0000313" key="2">
    <source>
        <dbReference type="Proteomes" id="UP000054279"/>
    </source>
</evidence>
<feature type="non-terminal residue" evidence="1">
    <location>
        <position position="1"/>
    </location>
</feature>
<gene>
    <name evidence="1" type="ORF">M422DRAFT_121622</name>
</gene>
<evidence type="ECO:0000313" key="1">
    <source>
        <dbReference type="EMBL" id="KIJ46992.1"/>
    </source>
</evidence>
<dbReference type="EMBL" id="KN837104">
    <property type="protein sequence ID" value="KIJ46992.1"/>
    <property type="molecule type" value="Genomic_DNA"/>
</dbReference>
<protein>
    <submittedName>
        <fullName evidence="1">Unplaced genomic scaffold SPHSTscaffold_29, whole genome shotgun sequence</fullName>
    </submittedName>
</protein>
<dbReference type="AlphaFoldDB" id="A0A0C9W457"/>